<dbReference type="InterPro" id="IPR036097">
    <property type="entry name" value="HisK_dim/P_sf"/>
</dbReference>
<feature type="transmembrane region" description="Helical" evidence="11">
    <location>
        <begin position="155"/>
        <end position="178"/>
    </location>
</feature>
<proteinExistence type="predicted"/>
<feature type="domain" description="Histidine kinase" evidence="12">
    <location>
        <begin position="240"/>
        <end position="442"/>
    </location>
</feature>
<dbReference type="Gene3D" id="3.30.565.10">
    <property type="entry name" value="Histidine kinase-like ATPase, C-terminal domain"/>
    <property type="match status" value="1"/>
</dbReference>
<evidence type="ECO:0000256" key="10">
    <source>
        <dbReference type="ARBA" id="ARBA00023136"/>
    </source>
</evidence>
<name>A0ABW4I269_9SPHN</name>
<dbReference type="SMART" id="SM00387">
    <property type="entry name" value="HATPase_c"/>
    <property type="match status" value="1"/>
</dbReference>
<dbReference type="PANTHER" id="PTHR45436:SF15">
    <property type="entry name" value="SENSOR HISTIDINE KINASE CUSS"/>
    <property type="match status" value="1"/>
</dbReference>
<dbReference type="SMART" id="SM00388">
    <property type="entry name" value="HisKA"/>
    <property type="match status" value="1"/>
</dbReference>
<evidence type="ECO:0000256" key="9">
    <source>
        <dbReference type="ARBA" id="ARBA00023012"/>
    </source>
</evidence>
<keyword evidence="4" id="KW-0597">Phosphoprotein</keyword>
<dbReference type="SUPFAM" id="SSF55874">
    <property type="entry name" value="ATPase domain of HSP90 chaperone/DNA topoisomerase II/histidine kinase"/>
    <property type="match status" value="1"/>
</dbReference>
<evidence type="ECO:0000256" key="3">
    <source>
        <dbReference type="ARBA" id="ARBA00012438"/>
    </source>
</evidence>
<reference evidence="15" key="1">
    <citation type="journal article" date="2019" name="Int. J. Syst. Evol. Microbiol.">
        <title>The Global Catalogue of Microorganisms (GCM) 10K type strain sequencing project: providing services to taxonomists for standard genome sequencing and annotation.</title>
        <authorList>
            <consortium name="The Broad Institute Genomics Platform"/>
            <consortium name="The Broad Institute Genome Sequencing Center for Infectious Disease"/>
            <person name="Wu L."/>
            <person name="Ma J."/>
        </authorList>
    </citation>
    <scope>NUCLEOTIDE SEQUENCE [LARGE SCALE GENOMIC DNA]</scope>
    <source>
        <strain evidence="15">CGMCC 1.16275</strain>
    </source>
</reference>
<keyword evidence="10 11" id="KW-0472">Membrane</keyword>
<keyword evidence="9" id="KW-0902">Two-component regulatory system</keyword>
<dbReference type="InterPro" id="IPR003661">
    <property type="entry name" value="HisK_dim/P_dom"/>
</dbReference>
<dbReference type="InterPro" id="IPR004358">
    <property type="entry name" value="Sig_transdc_His_kin-like_C"/>
</dbReference>
<evidence type="ECO:0000256" key="1">
    <source>
        <dbReference type="ARBA" id="ARBA00000085"/>
    </source>
</evidence>
<evidence type="ECO:0000256" key="2">
    <source>
        <dbReference type="ARBA" id="ARBA00004141"/>
    </source>
</evidence>
<protein>
    <recommendedName>
        <fullName evidence="3">histidine kinase</fullName>
        <ecNumber evidence="3">2.7.13.3</ecNumber>
    </recommendedName>
</protein>
<evidence type="ECO:0000313" key="14">
    <source>
        <dbReference type="EMBL" id="MFD1611209.1"/>
    </source>
</evidence>
<comment type="catalytic activity">
    <reaction evidence="1">
        <text>ATP + protein L-histidine = ADP + protein N-phospho-L-histidine.</text>
        <dbReference type="EC" id="2.7.13.3"/>
    </reaction>
</comment>
<dbReference type="EMBL" id="JBHUDY010000001">
    <property type="protein sequence ID" value="MFD1611209.1"/>
    <property type="molecule type" value="Genomic_DNA"/>
</dbReference>
<evidence type="ECO:0000313" key="15">
    <source>
        <dbReference type="Proteomes" id="UP001597115"/>
    </source>
</evidence>
<organism evidence="14 15">
    <name type="scientific">Sphingomonas tabacisoli</name>
    <dbReference type="NCBI Taxonomy" id="2249466"/>
    <lineage>
        <taxon>Bacteria</taxon>
        <taxon>Pseudomonadati</taxon>
        <taxon>Pseudomonadota</taxon>
        <taxon>Alphaproteobacteria</taxon>
        <taxon>Sphingomonadales</taxon>
        <taxon>Sphingomonadaceae</taxon>
        <taxon>Sphingomonas</taxon>
    </lineage>
</organism>
<keyword evidence="15" id="KW-1185">Reference proteome</keyword>
<evidence type="ECO:0000256" key="8">
    <source>
        <dbReference type="ARBA" id="ARBA00022989"/>
    </source>
</evidence>
<dbReference type="PROSITE" id="PS50109">
    <property type="entry name" value="HIS_KIN"/>
    <property type="match status" value="1"/>
</dbReference>
<gene>
    <name evidence="14" type="ORF">ACFSCW_05270</name>
</gene>
<keyword evidence="7 14" id="KW-0418">Kinase</keyword>
<feature type="domain" description="HAMP" evidence="13">
    <location>
        <begin position="179"/>
        <end position="232"/>
    </location>
</feature>
<keyword evidence="5" id="KW-0808">Transferase</keyword>
<comment type="subcellular location">
    <subcellularLocation>
        <location evidence="2">Membrane</location>
        <topology evidence="2">Multi-pass membrane protein</topology>
    </subcellularLocation>
</comment>
<feature type="transmembrane region" description="Helical" evidence="11">
    <location>
        <begin position="12"/>
        <end position="34"/>
    </location>
</feature>
<dbReference type="GO" id="GO:0016301">
    <property type="term" value="F:kinase activity"/>
    <property type="evidence" value="ECO:0007669"/>
    <property type="project" value="UniProtKB-KW"/>
</dbReference>
<dbReference type="InterPro" id="IPR003594">
    <property type="entry name" value="HATPase_dom"/>
</dbReference>
<dbReference type="SUPFAM" id="SSF47384">
    <property type="entry name" value="Homodimeric domain of signal transducing histidine kinase"/>
    <property type="match status" value="1"/>
</dbReference>
<dbReference type="InterPro" id="IPR050428">
    <property type="entry name" value="TCS_sensor_his_kinase"/>
</dbReference>
<dbReference type="PRINTS" id="PR00344">
    <property type="entry name" value="BCTRLSENSOR"/>
</dbReference>
<dbReference type="EC" id="2.7.13.3" evidence="3"/>
<dbReference type="RefSeq" id="WP_380887613.1">
    <property type="nucleotide sequence ID" value="NZ_JBHUDY010000001.1"/>
</dbReference>
<dbReference type="Pfam" id="PF00512">
    <property type="entry name" value="HisKA"/>
    <property type="match status" value="1"/>
</dbReference>
<evidence type="ECO:0000256" key="7">
    <source>
        <dbReference type="ARBA" id="ARBA00022777"/>
    </source>
</evidence>
<keyword evidence="6 11" id="KW-0812">Transmembrane</keyword>
<dbReference type="InterPro" id="IPR005467">
    <property type="entry name" value="His_kinase_dom"/>
</dbReference>
<dbReference type="InterPro" id="IPR003660">
    <property type="entry name" value="HAMP_dom"/>
</dbReference>
<dbReference type="Gene3D" id="1.10.287.130">
    <property type="match status" value="1"/>
</dbReference>
<sequence>MRLPRSLLGQIIAANIVTLIGAALLVPLGSTVLLQRIAAHYQRFALEAQADGIADELGDSAAGVMPNGLGSAYANPFGGHFFAVLDDRGGVLIDGHEPKAILTHAGRTTRQAFFRDGDSYTLVSRANIHGRWLRIVTTHDMRSPGAITDDVVRDFVSVFLLILAPILILLMLCSMLLAHRTTAAIRAEASVADTIGPEMPARRVRADRLPSEVAPLAAAMNGALDRLENSVRSRNEFVGNVAHELRTPLATIKLGLDEVPDADLRHRLTRLVDRAGHVVAQLFELATLEQLDGALNEVFDLGEAAQTAVDGALPAIIARGDSVAFDACATPVRVWGRRELAVRAIANLIDNAVRHTPVETAITVAVGRGGSVTVADDGPGMASADIGHATERYWRKDHSRSDRAGLGLAIVKRVMSAMGGSLTIANRPEGGALITLKFPVGDHVRATKRDYATLHRHPGLDPGSSFFS</sequence>
<evidence type="ECO:0000256" key="6">
    <source>
        <dbReference type="ARBA" id="ARBA00022692"/>
    </source>
</evidence>
<dbReference type="CDD" id="cd00082">
    <property type="entry name" value="HisKA"/>
    <property type="match status" value="1"/>
</dbReference>
<evidence type="ECO:0000259" key="12">
    <source>
        <dbReference type="PROSITE" id="PS50109"/>
    </source>
</evidence>
<dbReference type="CDD" id="cd00075">
    <property type="entry name" value="HATPase"/>
    <property type="match status" value="1"/>
</dbReference>
<dbReference type="Proteomes" id="UP001597115">
    <property type="component" value="Unassembled WGS sequence"/>
</dbReference>
<keyword evidence="8 11" id="KW-1133">Transmembrane helix</keyword>
<evidence type="ECO:0000256" key="4">
    <source>
        <dbReference type="ARBA" id="ARBA00022553"/>
    </source>
</evidence>
<dbReference type="InterPro" id="IPR036890">
    <property type="entry name" value="HATPase_C_sf"/>
</dbReference>
<comment type="caution">
    <text evidence="14">The sequence shown here is derived from an EMBL/GenBank/DDBJ whole genome shotgun (WGS) entry which is preliminary data.</text>
</comment>
<accession>A0ABW4I269</accession>
<evidence type="ECO:0000256" key="11">
    <source>
        <dbReference type="SAM" id="Phobius"/>
    </source>
</evidence>
<evidence type="ECO:0000256" key="5">
    <source>
        <dbReference type="ARBA" id="ARBA00022679"/>
    </source>
</evidence>
<dbReference type="PROSITE" id="PS50885">
    <property type="entry name" value="HAMP"/>
    <property type="match status" value="1"/>
</dbReference>
<evidence type="ECO:0000259" key="13">
    <source>
        <dbReference type="PROSITE" id="PS50885"/>
    </source>
</evidence>
<dbReference type="PANTHER" id="PTHR45436">
    <property type="entry name" value="SENSOR HISTIDINE KINASE YKOH"/>
    <property type="match status" value="1"/>
</dbReference>
<dbReference type="Pfam" id="PF02518">
    <property type="entry name" value="HATPase_c"/>
    <property type="match status" value="1"/>
</dbReference>